<reference evidence="1" key="1">
    <citation type="submission" date="2013-11" db="EMBL/GenBank/DDBJ databases">
        <title>The Genome Sequence of Phytophthora parasitica IAC_01/95.</title>
        <authorList>
            <consortium name="The Broad Institute Genomics Platform"/>
            <person name="Russ C."/>
            <person name="Tyler B."/>
            <person name="Panabieres F."/>
            <person name="Shan W."/>
            <person name="Tripathy S."/>
            <person name="Grunwald N."/>
            <person name="Machado M."/>
            <person name="Johnson C.S."/>
            <person name="Arredondo F."/>
            <person name="Hong C."/>
            <person name="Coffey M."/>
            <person name="Young S.K."/>
            <person name="Zeng Q."/>
            <person name="Gargeya S."/>
            <person name="Fitzgerald M."/>
            <person name="Abouelleil A."/>
            <person name="Alvarado L."/>
            <person name="Chapman S.B."/>
            <person name="Gainer-Dewar J."/>
            <person name="Goldberg J."/>
            <person name="Griggs A."/>
            <person name="Gujja S."/>
            <person name="Hansen M."/>
            <person name="Howarth C."/>
            <person name="Imamovic A."/>
            <person name="Ireland A."/>
            <person name="Larimer J."/>
            <person name="McCowan C."/>
            <person name="Murphy C."/>
            <person name="Pearson M."/>
            <person name="Poon T.W."/>
            <person name="Priest M."/>
            <person name="Roberts A."/>
            <person name="Saif S."/>
            <person name="Shea T."/>
            <person name="Sykes S."/>
            <person name="Wortman J."/>
            <person name="Nusbaum C."/>
            <person name="Birren B."/>
        </authorList>
    </citation>
    <scope>NUCLEOTIDE SEQUENCE [LARGE SCALE GENOMIC DNA]</scope>
    <source>
        <strain evidence="1">IAC_01/95</strain>
    </source>
</reference>
<name>W2P2F7_PHYNI</name>
<organism evidence="1">
    <name type="scientific">Phytophthora nicotianae</name>
    <name type="common">Potato buckeye rot agent</name>
    <name type="synonym">Phytophthora parasitica</name>
    <dbReference type="NCBI Taxonomy" id="4792"/>
    <lineage>
        <taxon>Eukaryota</taxon>
        <taxon>Sar</taxon>
        <taxon>Stramenopiles</taxon>
        <taxon>Oomycota</taxon>
        <taxon>Peronosporomycetes</taxon>
        <taxon>Peronosporales</taxon>
        <taxon>Peronosporaceae</taxon>
        <taxon>Phytophthora</taxon>
    </lineage>
</organism>
<dbReference type="AlphaFoldDB" id="W2P2F7"/>
<evidence type="ECO:0000313" key="1">
    <source>
        <dbReference type="EMBL" id="ETM54119.1"/>
    </source>
</evidence>
<dbReference type="Proteomes" id="UP000054532">
    <property type="component" value="Unassembled WGS sequence"/>
</dbReference>
<proteinExistence type="predicted"/>
<sequence>SRVATSGYSPDAASDLNVQVEVSIVTESQNVNNRPENK</sequence>
<dbReference type="EMBL" id="KI691100">
    <property type="protein sequence ID" value="ETM54119.1"/>
    <property type="molecule type" value="Genomic_DNA"/>
</dbReference>
<gene>
    <name evidence="1" type="ORF">L914_02497</name>
</gene>
<feature type="non-terminal residue" evidence="1">
    <location>
        <position position="1"/>
    </location>
</feature>
<protein>
    <submittedName>
        <fullName evidence="1">Uncharacterized protein</fullName>
    </submittedName>
</protein>
<accession>W2P2F7</accession>